<sequence length="153" mass="17636">MHTAIFPIKFKRLAKIFTILSLITSTAFTKSCTSVPIEATKLSRQWFLVEFEHYPKDFFAKNKIQLDLSPAKNQPRFSAFDGCNQLYFNAKAKNRTTIKFTDFRTGTQFCSGSFGEEFLQFLRQAKTYKTEGHTLILYDGNGRAMKFVAADWD</sequence>
<gene>
    <name evidence="2" type="ORF">SAMN05443429_101481</name>
</gene>
<accession>A0A1M6B0C7</accession>
<dbReference type="OrthoDB" id="8602292at2"/>
<dbReference type="Pfam" id="PF03724">
    <property type="entry name" value="META"/>
    <property type="match status" value="1"/>
</dbReference>
<dbReference type="InterPro" id="IPR005184">
    <property type="entry name" value="DUF306_Meta_HslJ"/>
</dbReference>
<dbReference type="Gene3D" id="2.40.128.270">
    <property type="match status" value="1"/>
</dbReference>
<dbReference type="RefSeq" id="WP_073177929.1">
    <property type="nucleotide sequence ID" value="NZ_FQYI01000001.1"/>
</dbReference>
<keyword evidence="3" id="KW-1185">Reference proteome</keyword>
<protein>
    <submittedName>
        <fullName evidence="2">META domain-containing protein</fullName>
    </submittedName>
</protein>
<dbReference type="EMBL" id="FQYI01000001">
    <property type="protein sequence ID" value="SHI42214.1"/>
    <property type="molecule type" value="Genomic_DNA"/>
</dbReference>
<reference evidence="2 3" key="1">
    <citation type="submission" date="2016-11" db="EMBL/GenBank/DDBJ databases">
        <authorList>
            <person name="Jaros S."/>
            <person name="Januszkiewicz K."/>
            <person name="Wedrychowicz H."/>
        </authorList>
    </citation>
    <scope>NUCLEOTIDE SEQUENCE [LARGE SCALE GENOMIC DNA]</scope>
    <source>
        <strain evidence="2 3">DSM 25479</strain>
    </source>
</reference>
<name>A0A1M6B0C7_9FLAO</name>
<dbReference type="Proteomes" id="UP000184335">
    <property type="component" value="Unassembled WGS sequence"/>
</dbReference>
<evidence type="ECO:0000259" key="1">
    <source>
        <dbReference type="Pfam" id="PF03724"/>
    </source>
</evidence>
<feature type="domain" description="DUF306" evidence="1">
    <location>
        <begin position="43"/>
        <end position="147"/>
    </location>
</feature>
<organism evidence="2 3">
    <name type="scientific">Cruoricaptor ignavus</name>
    <dbReference type="NCBI Taxonomy" id="1118202"/>
    <lineage>
        <taxon>Bacteria</taxon>
        <taxon>Pseudomonadati</taxon>
        <taxon>Bacteroidota</taxon>
        <taxon>Flavobacteriia</taxon>
        <taxon>Flavobacteriales</taxon>
        <taxon>Weeksellaceae</taxon>
        <taxon>Cruoricaptor</taxon>
    </lineage>
</organism>
<dbReference type="AlphaFoldDB" id="A0A1M6B0C7"/>
<evidence type="ECO:0000313" key="3">
    <source>
        <dbReference type="Proteomes" id="UP000184335"/>
    </source>
</evidence>
<dbReference type="STRING" id="1118202.SAMN05443429_101481"/>
<dbReference type="InterPro" id="IPR038670">
    <property type="entry name" value="HslJ-like_sf"/>
</dbReference>
<evidence type="ECO:0000313" key="2">
    <source>
        <dbReference type="EMBL" id="SHI42214.1"/>
    </source>
</evidence>
<proteinExistence type="predicted"/>